<dbReference type="Proteomes" id="UP000297595">
    <property type="component" value="Unassembled WGS sequence"/>
</dbReference>
<comment type="caution">
    <text evidence="3">The sequence shown here is derived from an EMBL/GenBank/DDBJ whole genome shotgun (WGS) entry which is preliminary data.</text>
</comment>
<name>A0A8H2HQQ0_ORBOL</name>
<protein>
    <submittedName>
        <fullName evidence="3">Uncharacterized protein</fullName>
    </submittedName>
</protein>
<evidence type="ECO:0000313" key="3">
    <source>
        <dbReference type="EMBL" id="TGJ67818.1"/>
    </source>
</evidence>
<dbReference type="AlphaFoldDB" id="A0A8H2HQQ0"/>
<gene>
    <name evidence="3" type="ORF">EYR41_006920</name>
</gene>
<keyword evidence="2" id="KW-0812">Transmembrane</keyword>
<keyword evidence="2" id="KW-0472">Membrane</keyword>
<evidence type="ECO:0000256" key="1">
    <source>
        <dbReference type="SAM" id="MobiDB-lite"/>
    </source>
</evidence>
<organism evidence="3 4">
    <name type="scientific">Orbilia oligospora</name>
    <name type="common">Nematode-trapping fungus</name>
    <name type="synonym">Arthrobotrys oligospora</name>
    <dbReference type="NCBI Taxonomy" id="2813651"/>
    <lineage>
        <taxon>Eukaryota</taxon>
        <taxon>Fungi</taxon>
        <taxon>Dikarya</taxon>
        <taxon>Ascomycota</taxon>
        <taxon>Pezizomycotina</taxon>
        <taxon>Orbiliomycetes</taxon>
        <taxon>Orbiliales</taxon>
        <taxon>Orbiliaceae</taxon>
        <taxon>Orbilia</taxon>
    </lineage>
</organism>
<reference evidence="3 4" key="1">
    <citation type="submission" date="2019-03" db="EMBL/GenBank/DDBJ databases">
        <title>Nematode-trapping fungi genome.</title>
        <authorList>
            <person name="Vidal-Diez De Ulzurrun G."/>
        </authorList>
    </citation>
    <scope>NUCLEOTIDE SEQUENCE [LARGE SCALE GENOMIC DNA]</scope>
    <source>
        <strain evidence="3 4">TWF154</strain>
    </source>
</reference>
<sequence>MREPGIAQKPKARRGSIRRLINLEGTLKTTKRSIQDRIYRFGTSFFFLVLLHRYVFFISHPSGYNKQVRIPTTLSPTHTPGPASLPTSTAKKNSPPQHQKSQIQGRKTTHRRKSTLPQGKTLKQHLHTYIIVHRDYQPWLRLISPSSKNHLLYS</sequence>
<feature type="transmembrane region" description="Helical" evidence="2">
    <location>
        <begin position="38"/>
        <end position="57"/>
    </location>
</feature>
<feature type="compositionally biased region" description="Polar residues" evidence="1">
    <location>
        <begin position="69"/>
        <end position="78"/>
    </location>
</feature>
<keyword evidence="2" id="KW-1133">Transmembrane helix</keyword>
<feature type="region of interest" description="Disordered" evidence="1">
    <location>
        <begin position="69"/>
        <end position="119"/>
    </location>
</feature>
<evidence type="ECO:0000313" key="4">
    <source>
        <dbReference type="Proteomes" id="UP000297595"/>
    </source>
</evidence>
<proteinExistence type="predicted"/>
<evidence type="ECO:0000256" key="2">
    <source>
        <dbReference type="SAM" id="Phobius"/>
    </source>
</evidence>
<dbReference type="EMBL" id="SOZJ01000004">
    <property type="protein sequence ID" value="TGJ67818.1"/>
    <property type="molecule type" value="Genomic_DNA"/>
</dbReference>
<accession>A0A8H2HQQ0</accession>
<feature type="compositionally biased region" description="Polar residues" evidence="1">
    <location>
        <begin position="85"/>
        <end position="106"/>
    </location>
</feature>